<evidence type="ECO:0000259" key="8">
    <source>
        <dbReference type="Pfam" id="PF04239"/>
    </source>
</evidence>
<dbReference type="Gene3D" id="3.30.240.20">
    <property type="entry name" value="bsu07140 like domains"/>
    <property type="match status" value="1"/>
</dbReference>
<dbReference type="OrthoDB" id="9778331at2"/>
<feature type="transmembrane region" description="Helical" evidence="7">
    <location>
        <begin position="12"/>
        <end position="33"/>
    </location>
</feature>
<comment type="similarity">
    <text evidence="2">Belongs to the UPF0702 family.</text>
</comment>
<dbReference type="Proteomes" id="UP000265341">
    <property type="component" value="Unassembled WGS sequence"/>
</dbReference>
<evidence type="ECO:0000313" key="9">
    <source>
        <dbReference type="EMBL" id="RIH87678.1"/>
    </source>
</evidence>
<feature type="domain" description="YetF C-terminal" evidence="8">
    <location>
        <begin position="91"/>
        <end position="157"/>
    </location>
</feature>
<protein>
    <recommendedName>
        <fullName evidence="8">YetF C-terminal domain-containing protein</fullName>
    </recommendedName>
</protein>
<comment type="subcellular location">
    <subcellularLocation>
        <location evidence="1">Cell membrane</location>
        <topology evidence="1">Multi-pass membrane protein</topology>
    </subcellularLocation>
</comment>
<organism evidence="9 10">
    <name type="scientific">Calidithermus roseus</name>
    <dbReference type="NCBI Taxonomy" id="1644118"/>
    <lineage>
        <taxon>Bacteria</taxon>
        <taxon>Thermotogati</taxon>
        <taxon>Deinococcota</taxon>
        <taxon>Deinococci</taxon>
        <taxon>Thermales</taxon>
        <taxon>Thermaceae</taxon>
        <taxon>Calidithermus</taxon>
    </lineage>
</organism>
<evidence type="ECO:0000256" key="1">
    <source>
        <dbReference type="ARBA" id="ARBA00004651"/>
    </source>
</evidence>
<dbReference type="EMBL" id="QWLA01000017">
    <property type="protein sequence ID" value="RIH87678.1"/>
    <property type="molecule type" value="Genomic_DNA"/>
</dbReference>
<keyword evidence="10" id="KW-1185">Reference proteome</keyword>
<evidence type="ECO:0000256" key="7">
    <source>
        <dbReference type="SAM" id="Phobius"/>
    </source>
</evidence>
<comment type="caution">
    <text evidence="9">The sequence shown here is derived from an EMBL/GenBank/DDBJ whole genome shotgun (WGS) entry which is preliminary data.</text>
</comment>
<sequence length="172" mass="18633">MSEALKLALGEGVTLLFTVLRVALVYVVLLLLLRLAGKRTLGQMTPFDLLTLLLLSNAVQNAMIGPDNSLTGGLLAAIILLLLNRIVAKSPLRQSLEGSPTILIRNGQLLPEALRREGINPLELEAALREHGVSTPEQVASAVLEIDGTISVVPMKEHTVRKVRHVKSSRNR</sequence>
<dbReference type="RefSeq" id="WP_119276554.1">
    <property type="nucleotide sequence ID" value="NZ_QWLA01000017.1"/>
</dbReference>
<dbReference type="InterPro" id="IPR007353">
    <property type="entry name" value="DUF421"/>
</dbReference>
<evidence type="ECO:0000256" key="4">
    <source>
        <dbReference type="ARBA" id="ARBA00022692"/>
    </source>
</evidence>
<keyword evidence="3" id="KW-1003">Cell membrane</keyword>
<keyword evidence="5 7" id="KW-1133">Transmembrane helix</keyword>
<keyword evidence="6 7" id="KW-0472">Membrane</keyword>
<keyword evidence="4 7" id="KW-0812">Transmembrane</keyword>
<dbReference type="AlphaFoldDB" id="A0A399EUH0"/>
<dbReference type="Pfam" id="PF04239">
    <property type="entry name" value="DUF421"/>
    <property type="match status" value="1"/>
</dbReference>
<evidence type="ECO:0000256" key="3">
    <source>
        <dbReference type="ARBA" id="ARBA00022475"/>
    </source>
</evidence>
<evidence type="ECO:0000256" key="2">
    <source>
        <dbReference type="ARBA" id="ARBA00006448"/>
    </source>
</evidence>
<gene>
    <name evidence="9" type="ORF">Mrose_01235</name>
</gene>
<dbReference type="PANTHER" id="PTHR34582">
    <property type="entry name" value="UPF0702 TRANSMEMBRANE PROTEIN YCAP"/>
    <property type="match status" value="1"/>
</dbReference>
<dbReference type="PANTHER" id="PTHR34582:SF6">
    <property type="entry name" value="UPF0702 TRANSMEMBRANE PROTEIN YCAP"/>
    <property type="match status" value="1"/>
</dbReference>
<evidence type="ECO:0000313" key="10">
    <source>
        <dbReference type="Proteomes" id="UP000265341"/>
    </source>
</evidence>
<accession>A0A399EUH0</accession>
<proteinExistence type="inferred from homology"/>
<reference evidence="9 10" key="1">
    <citation type="submission" date="2018-08" db="EMBL/GenBank/DDBJ databases">
        <title>Meiothermus roseus NBRC 110900 genome sequencing project.</title>
        <authorList>
            <person name="Da Costa M.S."/>
            <person name="Albuquerque L."/>
            <person name="Raposo P."/>
            <person name="Froufe H.J.C."/>
            <person name="Barroso C.S."/>
            <person name="Egas C."/>
        </authorList>
    </citation>
    <scope>NUCLEOTIDE SEQUENCE [LARGE SCALE GENOMIC DNA]</scope>
    <source>
        <strain evidence="9 10">NBRC 110900</strain>
    </source>
</reference>
<name>A0A399EUH0_9DEIN</name>
<dbReference type="InterPro" id="IPR023090">
    <property type="entry name" value="UPF0702_alpha/beta_dom_sf"/>
</dbReference>
<dbReference type="GO" id="GO:0005886">
    <property type="term" value="C:plasma membrane"/>
    <property type="evidence" value="ECO:0007669"/>
    <property type="project" value="UniProtKB-SubCell"/>
</dbReference>
<evidence type="ECO:0000256" key="6">
    <source>
        <dbReference type="ARBA" id="ARBA00023136"/>
    </source>
</evidence>
<evidence type="ECO:0000256" key="5">
    <source>
        <dbReference type="ARBA" id="ARBA00022989"/>
    </source>
</evidence>